<dbReference type="PROSITE" id="PS51257">
    <property type="entry name" value="PROKAR_LIPOPROTEIN"/>
    <property type="match status" value="1"/>
</dbReference>
<gene>
    <name evidence="2" type="ORF">GCM10009550_61870</name>
</gene>
<evidence type="ECO:0000256" key="1">
    <source>
        <dbReference type="SAM" id="MobiDB-lite"/>
    </source>
</evidence>
<name>A0ABP4CAY8_9ACTN</name>
<evidence type="ECO:0000313" key="3">
    <source>
        <dbReference type="Proteomes" id="UP001500665"/>
    </source>
</evidence>
<organism evidence="2 3">
    <name type="scientific">Actinocorallia libanotica</name>
    <dbReference type="NCBI Taxonomy" id="46162"/>
    <lineage>
        <taxon>Bacteria</taxon>
        <taxon>Bacillati</taxon>
        <taxon>Actinomycetota</taxon>
        <taxon>Actinomycetes</taxon>
        <taxon>Streptosporangiales</taxon>
        <taxon>Thermomonosporaceae</taxon>
        <taxon>Actinocorallia</taxon>
    </lineage>
</organism>
<feature type="compositionally biased region" description="Low complexity" evidence="1">
    <location>
        <begin position="32"/>
        <end position="46"/>
    </location>
</feature>
<protein>
    <recommendedName>
        <fullName evidence="4">Lipoprotein</fullName>
    </recommendedName>
</protein>
<dbReference type="Proteomes" id="UP001500665">
    <property type="component" value="Unassembled WGS sequence"/>
</dbReference>
<keyword evidence="3" id="KW-1185">Reference proteome</keyword>
<proteinExistence type="predicted"/>
<sequence>MFTRVTLCTIAGALLLTGCQDEQPPSPPAAPEAPSASSPSAQPPAQGQVLRARGLTVAVPAGWQQVDPTTDASEVVQVSWGVKDNPFGELVTGLHAELKKKGAVWALDPATGPFAHHLSAACDSGGLTGSDLESLRKKAQLKPGAQVEDTQVGGKPALRITQTGTRDYDKVSYRTVEVRVPVSADEYCYVSLEGAPETLTPAVTDPILGSFTLG</sequence>
<dbReference type="EMBL" id="BAAAHH010000033">
    <property type="protein sequence ID" value="GAA0964302.1"/>
    <property type="molecule type" value="Genomic_DNA"/>
</dbReference>
<accession>A0ABP4CAY8</accession>
<reference evidence="3" key="1">
    <citation type="journal article" date="2019" name="Int. J. Syst. Evol. Microbiol.">
        <title>The Global Catalogue of Microorganisms (GCM) 10K type strain sequencing project: providing services to taxonomists for standard genome sequencing and annotation.</title>
        <authorList>
            <consortium name="The Broad Institute Genomics Platform"/>
            <consortium name="The Broad Institute Genome Sequencing Center for Infectious Disease"/>
            <person name="Wu L."/>
            <person name="Ma J."/>
        </authorList>
    </citation>
    <scope>NUCLEOTIDE SEQUENCE [LARGE SCALE GENOMIC DNA]</scope>
    <source>
        <strain evidence="3">JCM 10696</strain>
    </source>
</reference>
<comment type="caution">
    <text evidence="2">The sequence shown here is derived from an EMBL/GenBank/DDBJ whole genome shotgun (WGS) entry which is preliminary data.</text>
</comment>
<dbReference type="RefSeq" id="WP_344244752.1">
    <property type="nucleotide sequence ID" value="NZ_BAAAHH010000033.1"/>
</dbReference>
<feature type="region of interest" description="Disordered" evidence="1">
    <location>
        <begin position="19"/>
        <end position="49"/>
    </location>
</feature>
<evidence type="ECO:0008006" key="4">
    <source>
        <dbReference type="Google" id="ProtNLM"/>
    </source>
</evidence>
<evidence type="ECO:0000313" key="2">
    <source>
        <dbReference type="EMBL" id="GAA0964302.1"/>
    </source>
</evidence>